<feature type="region of interest" description="Disordered" evidence="1">
    <location>
        <begin position="76"/>
        <end position="95"/>
    </location>
</feature>
<evidence type="ECO:0000313" key="3">
    <source>
        <dbReference type="Proteomes" id="UP000823775"/>
    </source>
</evidence>
<accession>A0ABS8UTG7</accession>
<reference evidence="2 3" key="1">
    <citation type="journal article" date="2021" name="BMC Genomics">
        <title>Datura genome reveals duplications of psychoactive alkaloid biosynthetic genes and high mutation rate following tissue culture.</title>
        <authorList>
            <person name="Rajewski A."/>
            <person name="Carter-House D."/>
            <person name="Stajich J."/>
            <person name="Litt A."/>
        </authorList>
    </citation>
    <scope>NUCLEOTIDE SEQUENCE [LARGE SCALE GENOMIC DNA]</scope>
    <source>
        <strain evidence="2">AR-01</strain>
    </source>
</reference>
<comment type="caution">
    <text evidence="2">The sequence shown here is derived from an EMBL/GenBank/DDBJ whole genome shotgun (WGS) entry which is preliminary data.</text>
</comment>
<proteinExistence type="predicted"/>
<evidence type="ECO:0000313" key="2">
    <source>
        <dbReference type="EMBL" id="MCD9638165.1"/>
    </source>
</evidence>
<keyword evidence="3" id="KW-1185">Reference proteome</keyword>
<dbReference type="Proteomes" id="UP000823775">
    <property type="component" value="Unassembled WGS sequence"/>
</dbReference>
<protein>
    <submittedName>
        <fullName evidence="2">Uncharacterized protein</fullName>
    </submittedName>
</protein>
<evidence type="ECO:0000256" key="1">
    <source>
        <dbReference type="SAM" id="MobiDB-lite"/>
    </source>
</evidence>
<organism evidence="2 3">
    <name type="scientific">Datura stramonium</name>
    <name type="common">Jimsonweed</name>
    <name type="synonym">Common thornapple</name>
    <dbReference type="NCBI Taxonomy" id="4076"/>
    <lineage>
        <taxon>Eukaryota</taxon>
        <taxon>Viridiplantae</taxon>
        <taxon>Streptophyta</taxon>
        <taxon>Embryophyta</taxon>
        <taxon>Tracheophyta</taxon>
        <taxon>Spermatophyta</taxon>
        <taxon>Magnoliopsida</taxon>
        <taxon>eudicotyledons</taxon>
        <taxon>Gunneridae</taxon>
        <taxon>Pentapetalae</taxon>
        <taxon>asterids</taxon>
        <taxon>lamiids</taxon>
        <taxon>Solanales</taxon>
        <taxon>Solanaceae</taxon>
        <taxon>Solanoideae</taxon>
        <taxon>Datureae</taxon>
        <taxon>Datura</taxon>
    </lineage>
</organism>
<name>A0ABS8UTG7_DATST</name>
<gene>
    <name evidence="2" type="ORF">HAX54_021939</name>
</gene>
<sequence>MEQRHMELREDMDRRQNELLQVLKLSLDGIQLNQHSTSNATSSSGHELGRMALVAMNLEDEALAYRPARLAEATTANQRAMKQGGSSGTVATSRKPGFDMHHTKTQVYAPIPSNQLTLPPGPSHNANRNRRTISPAEMQAKRVKRYATSVMKSTLEDINVCCLNNYLCLFVLELEDADDEGLEELTVGIGDQAIGSEERPGTTAENSIISLCALSGIEGAQTIHLMGYNN</sequence>
<dbReference type="EMBL" id="JACEIK010002637">
    <property type="protein sequence ID" value="MCD9638165.1"/>
    <property type="molecule type" value="Genomic_DNA"/>
</dbReference>